<dbReference type="InterPro" id="IPR025564">
    <property type="entry name" value="CAAD_dom"/>
</dbReference>
<keyword evidence="2" id="KW-0812">Transmembrane</keyword>
<dbReference type="KEGG" id="nnu:104593427"/>
<accession>A0A1U7ZD59</accession>
<dbReference type="InParanoid" id="A0A1U7ZD59"/>
<dbReference type="FunCoup" id="A0A1U7ZD59">
    <property type="interactions" value="1856"/>
</dbReference>
<dbReference type="STRING" id="4432.A0A1U7ZD59"/>
<gene>
    <name evidence="5" type="primary">LOC104593427</name>
</gene>
<keyword evidence="4" id="KW-1185">Reference proteome</keyword>
<name>A0A1U7ZD59_NELNU</name>
<evidence type="ECO:0000256" key="1">
    <source>
        <dbReference type="ARBA" id="ARBA00004141"/>
    </source>
</evidence>
<keyword evidence="2" id="KW-0472">Membrane</keyword>
<organism evidence="4 5">
    <name type="scientific">Nelumbo nucifera</name>
    <name type="common">Sacred lotus</name>
    <dbReference type="NCBI Taxonomy" id="4432"/>
    <lineage>
        <taxon>Eukaryota</taxon>
        <taxon>Viridiplantae</taxon>
        <taxon>Streptophyta</taxon>
        <taxon>Embryophyta</taxon>
        <taxon>Tracheophyta</taxon>
        <taxon>Spermatophyta</taxon>
        <taxon>Magnoliopsida</taxon>
        <taxon>Proteales</taxon>
        <taxon>Nelumbonaceae</taxon>
        <taxon>Nelumbo</taxon>
    </lineage>
</organism>
<dbReference type="AlphaFoldDB" id="A0A1U7ZD59"/>
<feature type="domain" description="Cyanobacterial aminoacyl-tRNA synthetase CAAD" evidence="3">
    <location>
        <begin position="81"/>
        <end position="164"/>
    </location>
</feature>
<sequence length="166" mass="17717">MAMACTGASSMAAAVLGPRLPTSKPSRSSALPYLPPCPATLSFSTSSFHVSENHRLTSLQVRASSSEETSGSVEVGEVFTDLKEKWDAVENKSTVLLYGGGAIVAVWLSSVVVGAINSVPLLPKIMELVGLGYTGWFVYRYLLFKSSRKELATDIEALKKKITGSE</sequence>
<dbReference type="PANTHER" id="PTHR33222:SF4">
    <property type="entry name" value="PROTEIN CURVATURE THYLAKOID 1A, CHLOROPLASTIC"/>
    <property type="match status" value="1"/>
</dbReference>
<dbReference type="GO" id="GO:0009535">
    <property type="term" value="C:chloroplast thylakoid membrane"/>
    <property type="evidence" value="ECO:0000318"/>
    <property type="project" value="GO_Central"/>
</dbReference>
<feature type="transmembrane region" description="Helical" evidence="2">
    <location>
        <begin position="95"/>
        <end position="119"/>
    </location>
</feature>
<keyword evidence="2" id="KW-1133">Transmembrane helix</keyword>
<comment type="subcellular location">
    <subcellularLocation>
        <location evidence="1">Membrane</location>
        <topology evidence="1">Multi-pass membrane protein</topology>
    </subcellularLocation>
</comment>
<evidence type="ECO:0000313" key="5">
    <source>
        <dbReference type="RefSeq" id="XP_010251561.1"/>
    </source>
</evidence>
<protein>
    <submittedName>
        <fullName evidence="5">Protein CURVATURE THYLAKOID 1A, chloroplastic</fullName>
    </submittedName>
</protein>
<dbReference type="OrthoDB" id="2014299at2759"/>
<dbReference type="InterPro" id="IPR033344">
    <property type="entry name" value="CURT1"/>
</dbReference>
<evidence type="ECO:0000313" key="4">
    <source>
        <dbReference type="Proteomes" id="UP000189703"/>
    </source>
</evidence>
<dbReference type="GeneID" id="104593427"/>
<dbReference type="Proteomes" id="UP000189703">
    <property type="component" value="Unplaced"/>
</dbReference>
<dbReference type="OMA" id="DNERTNT"/>
<dbReference type="eggNOG" id="ENOG502RZIT">
    <property type="taxonomic scope" value="Eukaryota"/>
</dbReference>
<dbReference type="Pfam" id="PF14159">
    <property type="entry name" value="CAAD"/>
    <property type="match status" value="1"/>
</dbReference>
<dbReference type="PANTHER" id="PTHR33222">
    <property type="match status" value="1"/>
</dbReference>
<evidence type="ECO:0000259" key="3">
    <source>
        <dbReference type="Pfam" id="PF14159"/>
    </source>
</evidence>
<feature type="transmembrane region" description="Helical" evidence="2">
    <location>
        <begin position="125"/>
        <end position="143"/>
    </location>
</feature>
<reference evidence="5" key="1">
    <citation type="submission" date="2025-08" db="UniProtKB">
        <authorList>
            <consortium name="RefSeq"/>
        </authorList>
    </citation>
    <scope>IDENTIFICATION</scope>
</reference>
<dbReference type="RefSeq" id="XP_010251561.1">
    <property type="nucleotide sequence ID" value="XM_010253259.2"/>
</dbReference>
<evidence type="ECO:0000256" key="2">
    <source>
        <dbReference type="SAM" id="Phobius"/>
    </source>
</evidence>
<proteinExistence type="predicted"/>